<gene>
    <name evidence="1" type="ORF">DPMN_009599</name>
</gene>
<protein>
    <submittedName>
        <fullName evidence="1">Uncharacterized protein</fullName>
    </submittedName>
</protein>
<reference evidence="1" key="1">
    <citation type="journal article" date="2019" name="bioRxiv">
        <title>The Genome of the Zebra Mussel, Dreissena polymorpha: A Resource for Invasive Species Research.</title>
        <authorList>
            <person name="McCartney M.A."/>
            <person name="Auch B."/>
            <person name="Kono T."/>
            <person name="Mallez S."/>
            <person name="Zhang Y."/>
            <person name="Obille A."/>
            <person name="Becker A."/>
            <person name="Abrahante J.E."/>
            <person name="Garbe J."/>
            <person name="Badalamenti J.P."/>
            <person name="Herman A."/>
            <person name="Mangelson H."/>
            <person name="Liachko I."/>
            <person name="Sullivan S."/>
            <person name="Sone E.D."/>
            <person name="Koren S."/>
            <person name="Silverstein K.A.T."/>
            <person name="Beckman K.B."/>
            <person name="Gohl D.M."/>
        </authorList>
    </citation>
    <scope>NUCLEOTIDE SEQUENCE</scope>
    <source>
        <strain evidence="1">Duluth1</strain>
        <tissue evidence="1">Whole animal</tissue>
    </source>
</reference>
<accession>A0A9D4N1K1</accession>
<keyword evidence="2" id="KW-1185">Reference proteome</keyword>
<proteinExistence type="predicted"/>
<name>A0A9D4N1K1_DREPO</name>
<organism evidence="1 2">
    <name type="scientific">Dreissena polymorpha</name>
    <name type="common">Zebra mussel</name>
    <name type="synonym">Mytilus polymorpha</name>
    <dbReference type="NCBI Taxonomy" id="45954"/>
    <lineage>
        <taxon>Eukaryota</taxon>
        <taxon>Metazoa</taxon>
        <taxon>Spiralia</taxon>
        <taxon>Lophotrochozoa</taxon>
        <taxon>Mollusca</taxon>
        <taxon>Bivalvia</taxon>
        <taxon>Autobranchia</taxon>
        <taxon>Heteroconchia</taxon>
        <taxon>Euheterodonta</taxon>
        <taxon>Imparidentia</taxon>
        <taxon>Neoheterodontei</taxon>
        <taxon>Myida</taxon>
        <taxon>Dreissenoidea</taxon>
        <taxon>Dreissenidae</taxon>
        <taxon>Dreissena</taxon>
    </lineage>
</organism>
<reference evidence="1" key="2">
    <citation type="submission" date="2020-11" db="EMBL/GenBank/DDBJ databases">
        <authorList>
            <person name="McCartney M.A."/>
            <person name="Auch B."/>
            <person name="Kono T."/>
            <person name="Mallez S."/>
            <person name="Becker A."/>
            <person name="Gohl D.M."/>
            <person name="Silverstein K.A.T."/>
            <person name="Koren S."/>
            <person name="Bechman K.B."/>
            <person name="Herman A."/>
            <person name="Abrahante J.E."/>
            <person name="Garbe J."/>
        </authorList>
    </citation>
    <scope>NUCLEOTIDE SEQUENCE</scope>
    <source>
        <strain evidence="1">Duluth1</strain>
        <tissue evidence="1">Whole animal</tissue>
    </source>
</reference>
<sequence>MDIFCRTSVGVRKRSLNFPVLCDIFLMQIVQETLLDTTSPSPSLVDPSST</sequence>
<evidence type="ECO:0000313" key="1">
    <source>
        <dbReference type="EMBL" id="KAH3885604.1"/>
    </source>
</evidence>
<dbReference type="Proteomes" id="UP000828390">
    <property type="component" value="Unassembled WGS sequence"/>
</dbReference>
<dbReference type="AlphaFoldDB" id="A0A9D4N1K1"/>
<evidence type="ECO:0000313" key="2">
    <source>
        <dbReference type="Proteomes" id="UP000828390"/>
    </source>
</evidence>
<dbReference type="EMBL" id="JAIWYP010000001">
    <property type="protein sequence ID" value="KAH3885604.1"/>
    <property type="molecule type" value="Genomic_DNA"/>
</dbReference>
<comment type="caution">
    <text evidence="1">The sequence shown here is derived from an EMBL/GenBank/DDBJ whole genome shotgun (WGS) entry which is preliminary data.</text>
</comment>